<comment type="caution">
    <text evidence="5">The sequence shown here is derived from an EMBL/GenBank/DDBJ whole genome shotgun (WGS) entry which is preliminary data.</text>
</comment>
<comment type="subunit">
    <text evidence="3">Homotetramer.</text>
</comment>
<keyword evidence="3" id="KW-0521">NADP</keyword>
<dbReference type="EMBL" id="JBGUBD010000001">
    <property type="protein sequence ID" value="MFA9476792.1"/>
    <property type="molecule type" value="Genomic_DNA"/>
</dbReference>
<dbReference type="GO" id="GO:0004316">
    <property type="term" value="F:3-oxoacyl-[acyl-carrier-protein] reductase (NADPH) activity"/>
    <property type="evidence" value="ECO:0007669"/>
    <property type="project" value="UniProtKB-EC"/>
</dbReference>
<keyword evidence="3" id="KW-0275">Fatty acid biosynthesis</keyword>
<comment type="similarity">
    <text evidence="1 3">Belongs to the short-chain dehydrogenases/reductases (SDR) family.</text>
</comment>
<dbReference type="NCBIfam" id="NF005559">
    <property type="entry name" value="PRK07231.1"/>
    <property type="match status" value="1"/>
</dbReference>
<dbReference type="NCBIfam" id="TIGR01830">
    <property type="entry name" value="3oxo_ACP_reduc"/>
    <property type="match status" value="1"/>
</dbReference>
<evidence type="ECO:0000259" key="4">
    <source>
        <dbReference type="SMART" id="SM00822"/>
    </source>
</evidence>
<evidence type="ECO:0000256" key="3">
    <source>
        <dbReference type="RuleBase" id="RU366074"/>
    </source>
</evidence>
<dbReference type="PRINTS" id="PR00080">
    <property type="entry name" value="SDRFAMILY"/>
</dbReference>
<dbReference type="Proteomes" id="UP001575105">
    <property type="component" value="Unassembled WGS sequence"/>
</dbReference>
<dbReference type="InterPro" id="IPR002347">
    <property type="entry name" value="SDR_fam"/>
</dbReference>
<comment type="catalytic activity">
    <reaction evidence="3">
        <text>a (3R)-hydroxyacyl-[ACP] + NADP(+) = a 3-oxoacyl-[ACP] + NADPH + H(+)</text>
        <dbReference type="Rhea" id="RHEA:17397"/>
        <dbReference type="Rhea" id="RHEA-COMP:9916"/>
        <dbReference type="Rhea" id="RHEA-COMP:9945"/>
        <dbReference type="ChEBI" id="CHEBI:15378"/>
        <dbReference type="ChEBI" id="CHEBI:57783"/>
        <dbReference type="ChEBI" id="CHEBI:58349"/>
        <dbReference type="ChEBI" id="CHEBI:78776"/>
        <dbReference type="ChEBI" id="CHEBI:78827"/>
        <dbReference type="EC" id="1.1.1.100"/>
    </reaction>
</comment>
<comment type="pathway">
    <text evidence="3">Lipid metabolism; fatty acid biosynthesis.</text>
</comment>
<feature type="domain" description="Ketoreductase" evidence="4">
    <location>
        <begin position="8"/>
        <end position="192"/>
    </location>
</feature>
<dbReference type="InterPro" id="IPR036291">
    <property type="entry name" value="NAD(P)-bd_dom_sf"/>
</dbReference>
<dbReference type="Gene3D" id="3.40.50.720">
    <property type="entry name" value="NAD(P)-binding Rossmann-like Domain"/>
    <property type="match status" value="1"/>
</dbReference>
<evidence type="ECO:0000256" key="2">
    <source>
        <dbReference type="ARBA" id="ARBA00023002"/>
    </source>
</evidence>
<dbReference type="NCBIfam" id="NF009466">
    <property type="entry name" value="PRK12826.1-2"/>
    <property type="match status" value="1"/>
</dbReference>
<accession>A0ABV4TZL5</accession>
<keyword evidence="3" id="KW-0276">Fatty acid metabolism</keyword>
<dbReference type="Pfam" id="PF13561">
    <property type="entry name" value="adh_short_C2"/>
    <property type="match status" value="1"/>
</dbReference>
<evidence type="ECO:0000256" key="1">
    <source>
        <dbReference type="ARBA" id="ARBA00006484"/>
    </source>
</evidence>
<dbReference type="PANTHER" id="PTHR42879">
    <property type="entry name" value="3-OXOACYL-(ACYL-CARRIER-PROTEIN) REDUCTASE"/>
    <property type="match status" value="1"/>
</dbReference>
<keyword evidence="3" id="KW-0443">Lipid metabolism</keyword>
<dbReference type="SMART" id="SM00822">
    <property type="entry name" value="PKS_KR"/>
    <property type="match status" value="1"/>
</dbReference>
<gene>
    <name evidence="5" type="primary">fabG</name>
    <name evidence="5" type="ORF">ACERK3_00665</name>
</gene>
<dbReference type="PANTHER" id="PTHR42879:SF2">
    <property type="entry name" value="3-OXOACYL-[ACYL-CARRIER-PROTEIN] REDUCTASE FABG"/>
    <property type="match status" value="1"/>
</dbReference>
<evidence type="ECO:0000313" key="6">
    <source>
        <dbReference type="Proteomes" id="UP001575105"/>
    </source>
</evidence>
<dbReference type="EC" id="1.1.1.100" evidence="3"/>
<proteinExistence type="inferred from homology"/>
<dbReference type="PROSITE" id="PS00061">
    <property type="entry name" value="ADH_SHORT"/>
    <property type="match status" value="1"/>
</dbReference>
<dbReference type="CDD" id="cd05333">
    <property type="entry name" value="BKR_SDR_c"/>
    <property type="match status" value="1"/>
</dbReference>
<reference evidence="5 6" key="1">
    <citation type="submission" date="2024-08" db="EMBL/GenBank/DDBJ databases">
        <title>Whole-genome sequencing of halo(alkali)philic microorganisms from hypersaline lakes.</title>
        <authorList>
            <person name="Sorokin D.Y."/>
            <person name="Merkel A.Y."/>
            <person name="Messina E."/>
            <person name="Yakimov M."/>
        </authorList>
    </citation>
    <scope>NUCLEOTIDE SEQUENCE [LARGE SCALE GENOMIC DNA]</scope>
    <source>
        <strain evidence="5 6">AB-hyl4</strain>
    </source>
</reference>
<dbReference type="InterPro" id="IPR057326">
    <property type="entry name" value="KR_dom"/>
</dbReference>
<organism evidence="5 6">
    <name type="scientific">Natronomicrosphaera hydrolytica</name>
    <dbReference type="NCBI Taxonomy" id="3242702"/>
    <lineage>
        <taxon>Bacteria</taxon>
        <taxon>Pseudomonadati</taxon>
        <taxon>Planctomycetota</taxon>
        <taxon>Phycisphaerae</taxon>
        <taxon>Phycisphaerales</taxon>
        <taxon>Phycisphaeraceae</taxon>
        <taxon>Natronomicrosphaera</taxon>
    </lineage>
</organism>
<dbReference type="InterPro" id="IPR050259">
    <property type="entry name" value="SDR"/>
</dbReference>
<dbReference type="SUPFAM" id="SSF51735">
    <property type="entry name" value="NAD(P)-binding Rossmann-fold domains"/>
    <property type="match status" value="1"/>
</dbReference>
<evidence type="ECO:0000313" key="5">
    <source>
        <dbReference type="EMBL" id="MFA9476792.1"/>
    </source>
</evidence>
<comment type="function">
    <text evidence="3">Catalyzes the NADPH-dependent reduction of beta-ketoacyl-ACP substrates to beta-hydroxyacyl-ACP products, the first reductive step in the elongation cycle of fatty acid biosynthesis.</text>
</comment>
<keyword evidence="6" id="KW-1185">Reference proteome</keyword>
<dbReference type="InterPro" id="IPR020904">
    <property type="entry name" value="Sc_DH/Rdtase_CS"/>
</dbReference>
<dbReference type="RefSeq" id="WP_425343718.1">
    <property type="nucleotide sequence ID" value="NZ_JBGUBD010000001.1"/>
</dbReference>
<dbReference type="InterPro" id="IPR011284">
    <property type="entry name" value="3oxo_ACP_reduc"/>
</dbReference>
<keyword evidence="2 3" id="KW-0560">Oxidoreductase</keyword>
<name>A0ABV4TZL5_9BACT</name>
<sequence length="249" mass="26000">MADNSDKRVAVVTGASRGIGEAVARALGKQGRLVICAARNVEKLEAVKQAIESDGGEAAVKPCDITDHAGLAQLVEAVADEYGRLDILVNNAGITRDNLMLRMSDEEFDDVIQANLRSVFVSCRAAIRPMMRGRWGRIVNIGSVSGVVGNAGQSNYAAAKAGVIGMTKSMAKEMASKGITANVVAPGFIQTDMTDVLPQPVKDSVLKITPAGRFGQPNEIAGAVAYLCSEDAGYVTGQVLTVDGGMTMA</sequence>
<dbReference type="PRINTS" id="PR00081">
    <property type="entry name" value="GDHRDH"/>
</dbReference>
<protein>
    <recommendedName>
        <fullName evidence="3">3-oxoacyl-[acyl-carrier-protein] reductase</fullName>
        <ecNumber evidence="3">1.1.1.100</ecNumber>
    </recommendedName>
</protein>
<keyword evidence="3" id="KW-0444">Lipid biosynthesis</keyword>